<evidence type="ECO:0000313" key="3">
    <source>
        <dbReference type="Proteomes" id="UP000054107"/>
    </source>
</evidence>
<dbReference type="PANTHER" id="PTHR28243">
    <property type="entry name" value="AGL049CP"/>
    <property type="match status" value="1"/>
</dbReference>
<dbReference type="InterPro" id="IPR012349">
    <property type="entry name" value="Split_barrel_FMN-bd"/>
</dbReference>
<feature type="domain" description="Pyridoxamine 5'-phosphate oxidase Alr4036 family FMN-binding" evidence="1">
    <location>
        <begin position="7"/>
        <end position="110"/>
    </location>
</feature>
<gene>
    <name evidence="2" type="primary">PARPA_07865.1 scaffold 30876</name>
</gene>
<dbReference type="Proteomes" id="UP000054107">
    <property type="component" value="Unassembled WGS sequence"/>
</dbReference>
<name>A0A0B7NEE6_9FUNG</name>
<dbReference type="OrthoDB" id="434253at2759"/>
<evidence type="ECO:0000313" key="2">
    <source>
        <dbReference type="EMBL" id="CEP13735.1"/>
    </source>
</evidence>
<dbReference type="Pfam" id="PF12766">
    <property type="entry name" value="Pyridox_oxase_2"/>
    <property type="match status" value="1"/>
</dbReference>
<dbReference type="SUPFAM" id="SSF50475">
    <property type="entry name" value="FMN-binding split barrel"/>
    <property type="match status" value="1"/>
</dbReference>
<proteinExistence type="predicted"/>
<dbReference type="InterPro" id="IPR024624">
    <property type="entry name" value="Pyridox_Oxase_Alr4036_FMN-bd"/>
</dbReference>
<reference evidence="2 3" key="1">
    <citation type="submission" date="2014-09" db="EMBL/GenBank/DDBJ databases">
        <authorList>
            <person name="Ellenberger Sabrina"/>
        </authorList>
    </citation>
    <scope>NUCLEOTIDE SEQUENCE [LARGE SCALE GENOMIC DNA]</scope>
    <source>
        <strain evidence="2 3">CBS 412.66</strain>
    </source>
</reference>
<keyword evidence="3" id="KW-1185">Reference proteome</keyword>
<evidence type="ECO:0000259" key="1">
    <source>
        <dbReference type="Pfam" id="PF12766"/>
    </source>
</evidence>
<protein>
    <recommendedName>
        <fullName evidence="1">Pyridoxamine 5'-phosphate oxidase Alr4036 family FMN-binding domain-containing protein</fullName>
    </recommendedName>
</protein>
<dbReference type="STRING" id="35722.A0A0B7NEE6"/>
<dbReference type="EMBL" id="LN730506">
    <property type="protein sequence ID" value="CEP13735.1"/>
    <property type="molecule type" value="Genomic_DNA"/>
</dbReference>
<dbReference type="AlphaFoldDB" id="A0A0B7NEE6"/>
<dbReference type="PANTHER" id="PTHR28243:SF1">
    <property type="entry name" value="PYRIDOXAMINE 5'-PHOSPHATE OXIDASE ALR4036 FAMILY FMN-BINDING DOMAIN-CONTAINING PROTEIN"/>
    <property type="match status" value="1"/>
</dbReference>
<dbReference type="GO" id="GO:0010181">
    <property type="term" value="F:FMN binding"/>
    <property type="evidence" value="ECO:0007669"/>
    <property type="project" value="InterPro"/>
</dbReference>
<organism evidence="2 3">
    <name type="scientific">Parasitella parasitica</name>
    <dbReference type="NCBI Taxonomy" id="35722"/>
    <lineage>
        <taxon>Eukaryota</taxon>
        <taxon>Fungi</taxon>
        <taxon>Fungi incertae sedis</taxon>
        <taxon>Mucoromycota</taxon>
        <taxon>Mucoromycotina</taxon>
        <taxon>Mucoromycetes</taxon>
        <taxon>Mucorales</taxon>
        <taxon>Mucorineae</taxon>
        <taxon>Mucoraceae</taxon>
        <taxon>Parasitella</taxon>
    </lineage>
</organism>
<dbReference type="Gene3D" id="2.30.110.10">
    <property type="entry name" value="Electron Transport, Fmn-binding Protein, Chain A"/>
    <property type="match status" value="1"/>
</dbReference>
<sequence length="237" mass="26628">MSTVALPAWKKLLQSSLQENIAKSGTSATYASIATVRKDNTPAVRTVVMRGFVAEHHTEETGWASDLLLVITDKTSDKVEEIRNNPHTEINWYMNGTMEQFRIGGTVDVIEKEFDQSKLDHLNSSIAASSSANDAKSQKSLALQSFCKQQQTQQALNWQAERLRQFIQFGSTMRANMVHSKQVNQLDINEIDPVSGWFHNDQIQGLLEEAYDNFVLLVLKVTSVRHWSPSTGTKSML</sequence>
<accession>A0A0B7NEE6</accession>